<feature type="non-terminal residue" evidence="3">
    <location>
        <position position="1"/>
    </location>
</feature>
<protein>
    <submittedName>
        <fullName evidence="3">Protein MGARP isoform 1</fullName>
    </submittedName>
</protein>
<evidence type="ECO:0000259" key="2">
    <source>
        <dbReference type="Pfam" id="PF14962"/>
    </source>
</evidence>
<sequence>VPRRLMSSVPGSSGENLIFVVICGGAFAAASTYAYRTVSTDSARFTDRVTEIRARPKDEWKPKPWPPQ</sequence>
<dbReference type="InterPro" id="IPR032773">
    <property type="entry name" value="MGARP_N"/>
</dbReference>
<proteinExistence type="predicted"/>
<feature type="domain" description="Protein MGARP N-terminal" evidence="2">
    <location>
        <begin position="6"/>
        <end position="62"/>
    </location>
</feature>
<dbReference type="GO" id="GO:1904115">
    <property type="term" value="C:axon cytoplasm"/>
    <property type="evidence" value="ECO:0007669"/>
    <property type="project" value="GOC"/>
</dbReference>
<dbReference type="PANTHER" id="PTHR22910">
    <property type="entry name" value="PROTEIN MGARP"/>
    <property type="match status" value="1"/>
</dbReference>
<evidence type="ECO:0000313" key="4">
    <source>
        <dbReference type="Proteomes" id="UP001205998"/>
    </source>
</evidence>
<keyword evidence="1" id="KW-0472">Membrane</keyword>
<dbReference type="EMBL" id="MU551577">
    <property type="protein sequence ID" value="KAI5624885.1"/>
    <property type="molecule type" value="Genomic_DNA"/>
</dbReference>
<accession>A0AAD5AZC4</accession>
<dbReference type="GO" id="GO:0008089">
    <property type="term" value="P:anterograde axonal transport"/>
    <property type="evidence" value="ECO:0007669"/>
    <property type="project" value="InterPro"/>
</dbReference>
<dbReference type="Pfam" id="PF14962">
    <property type="entry name" value="AIF-MLS"/>
    <property type="match status" value="1"/>
</dbReference>
<reference evidence="3" key="1">
    <citation type="submission" date="2018-07" db="EMBL/GenBank/DDBJ databases">
        <title>Comparative genomics of catfishes provides insights into carnivory and benthic adaptation.</title>
        <authorList>
            <person name="Zhang Y."/>
            <person name="Wang D."/>
            <person name="Peng Z."/>
            <person name="Zheng S."/>
            <person name="Shao F."/>
            <person name="Tao W."/>
        </authorList>
    </citation>
    <scope>NUCLEOTIDE SEQUENCE</scope>
    <source>
        <strain evidence="3">Chongqing</strain>
    </source>
</reference>
<evidence type="ECO:0000256" key="1">
    <source>
        <dbReference type="SAM" id="Phobius"/>
    </source>
</evidence>
<keyword evidence="4" id="KW-1185">Reference proteome</keyword>
<feature type="non-terminal residue" evidence="3">
    <location>
        <position position="68"/>
    </location>
</feature>
<dbReference type="AlphaFoldDB" id="A0AAD5AZC4"/>
<dbReference type="InterPro" id="IPR026093">
    <property type="entry name" value="MGARP"/>
</dbReference>
<organism evidence="3 4">
    <name type="scientific">Silurus asotus</name>
    <name type="common">Amur catfish</name>
    <name type="synonym">Parasilurus asotus</name>
    <dbReference type="NCBI Taxonomy" id="30991"/>
    <lineage>
        <taxon>Eukaryota</taxon>
        <taxon>Metazoa</taxon>
        <taxon>Chordata</taxon>
        <taxon>Craniata</taxon>
        <taxon>Vertebrata</taxon>
        <taxon>Euteleostomi</taxon>
        <taxon>Actinopterygii</taxon>
        <taxon>Neopterygii</taxon>
        <taxon>Teleostei</taxon>
        <taxon>Ostariophysi</taxon>
        <taxon>Siluriformes</taxon>
        <taxon>Siluridae</taxon>
        <taxon>Silurus</taxon>
    </lineage>
</organism>
<name>A0AAD5AZC4_SILAS</name>
<dbReference type="PANTHER" id="PTHR22910:SF6">
    <property type="entry name" value="PROTEIN MGARP"/>
    <property type="match status" value="1"/>
</dbReference>
<dbReference type="GO" id="GO:0005739">
    <property type="term" value="C:mitochondrion"/>
    <property type="evidence" value="ECO:0007669"/>
    <property type="project" value="InterPro"/>
</dbReference>
<evidence type="ECO:0000313" key="3">
    <source>
        <dbReference type="EMBL" id="KAI5624885.1"/>
    </source>
</evidence>
<keyword evidence="1" id="KW-0812">Transmembrane</keyword>
<gene>
    <name evidence="3" type="ORF">C0J50_15691</name>
</gene>
<keyword evidence="1" id="KW-1133">Transmembrane helix</keyword>
<dbReference type="Proteomes" id="UP001205998">
    <property type="component" value="Unassembled WGS sequence"/>
</dbReference>
<feature type="transmembrane region" description="Helical" evidence="1">
    <location>
        <begin position="16"/>
        <end position="35"/>
    </location>
</feature>
<comment type="caution">
    <text evidence="3">The sequence shown here is derived from an EMBL/GenBank/DDBJ whole genome shotgun (WGS) entry which is preliminary data.</text>
</comment>